<evidence type="ECO:0000313" key="2">
    <source>
        <dbReference type="EMBL" id="KAA0042017.1"/>
    </source>
</evidence>
<gene>
    <name evidence="3" type="ORF">E5676_scaffold306G002520</name>
    <name evidence="2" type="ORF">E6C27_scaffold67G004610</name>
</gene>
<dbReference type="InterPro" id="IPR013103">
    <property type="entry name" value="RVT_2"/>
</dbReference>
<dbReference type="Pfam" id="PF07727">
    <property type="entry name" value="RVT_2"/>
    <property type="match status" value="1"/>
</dbReference>
<protein>
    <submittedName>
        <fullName evidence="3">Cysteine-rich RLK (RECEPTOR-like protein kinase) 8</fullName>
    </submittedName>
</protein>
<dbReference type="EMBL" id="SSTE01016227">
    <property type="protein sequence ID" value="KAA0042017.1"/>
    <property type="molecule type" value="Genomic_DNA"/>
</dbReference>
<evidence type="ECO:0000313" key="5">
    <source>
        <dbReference type="Proteomes" id="UP000321947"/>
    </source>
</evidence>
<keyword evidence="3" id="KW-0675">Receptor</keyword>
<accession>A0A5D3D396</accession>
<sequence>MEQPPGFIAQGESDKVCRLQKSLYGLNGSPRAWFGKVGAKPSGTLMMPNQQLVKEGELCKDPERYRRLVGKLNYLTVTRPDIAYFVSVVDCHFIHKKIQDGLVSTGYVKTEEQLGDILTKAVNGARITNSAAASNPSFLVVATPHRSTNQALCLHRRQPRNADVQLFVAAPLPSLLFRSILPPVASNLHFVSANATALPSPFRSGIDDHRGDARVLGFTASVVEVNSPLFGWICLDIELNKDFSYSSGAMLLTGIVMSMDYENLNVIVPYKHGVLWDFSTDMCILWDHETDMYILWDHETDMCILRDHETDMCILWDHEIDICILRDHLIDMCIFRDQRTDMCILRDY</sequence>
<evidence type="ECO:0000259" key="1">
    <source>
        <dbReference type="Pfam" id="PF07727"/>
    </source>
</evidence>
<dbReference type="OrthoDB" id="10669069at2759"/>
<dbReference type="AlphaFoldDB" id="A0A5D3D396"/>
<dbReference type="GO" id="GO:0016301">
    <property type="term" value="F:kinase activity"/>
    <property type="evidence" value="ECO:0007669"/>
    <property type="project" value="UniProtKB-KW"/>
</dbReference>
<evidence type="ECO:0000313" key="3">
    <source>
        <dbReference type="EMBL" id="TYK17954.1"/>
    </source>
</evidence>
<name>A0A5D3D396_CUCMM</name>
<comment type="caution">
    <text evidence="3">The sequence shown here is derived from an EMBL/GenBank/DDBJ whole genome shotgun (WGS) entry which is preliminary data.</text>
</comment>
<evidence type="ECO:0000313" key="4">
    <source>
        <dbReference type="Proteomes" id="UP000321393"/>
    </source>
</evidence>
<dbReference type="EMBL" id="SSTD01007940">
    <property type="protein sequence ID" value="TYK17954.1"/>
    <property type="molecule type" value="Genomic_DNA"/>
</dbReference>
<proteinExistence type="predicted"/>
<reference evidence="4 5" key="1">
    <citation type="submission" date="2019-08" db="EMBL/GenBank/DDBJ databases">
        <title>Draft genome sequences of two oriental melons (Cucumis melo L. var makuwa).</title>
        <authorList>
            <person name="Kwon S.-Y."/>
        </authorList>
    </citation>
    <scope>NUCLEOTIDE SEQUENCE [LARGE SCALE GENOMIC DNA]</scope>
    <source>
        <strain evidence="5">cv. Chang Bougi</strain>
        <strain evidence="4">cv. SW 3</strain>
        <tissue evidence="3">Leaf</tissue>
    </source>
</reference>
<organism evidence="3 5">
    <name type="scientific">Cucumis melo var. makuwa</name>
    <name type="common">Oriental melon</name>
    <dbReference type="NCBI Taxonomy" id="1194695"/>
    <lineage>
        <taxon>Eukaryota</taxon>
        <taxon>Viridiplantae</taxon>
        <taxon>Streptophyta</taxon>
        <taxon>Embryophyta</taxon>
        <taxon>Tracheophyta</taxon>
        <taxon>Spermatophyta</taxon>
        <taxon>Magnoliopsida</taxon>
        <taxon>eudicotyledons</taxon>
        <taxon>Gunneridae</taxon>
        <taxon>Pentapetalae</taxon>
        <taxon>rosids</taxon>
        <taxon>fabids</taxon>
        <taxon>Cucurbitales</taxon>
        <taxon>Cucurbitaceae</taxon>
        <taxon>Benincaseae</taxon>
        <taxon>Cucumis</taxon>
    </lineage>
</organism>
<dbReference type="Proteomes" id="UP000321393">
    <property type="component" value="Unassembled WGS sequence"/>
</dbReference>
<keyword evidence="3" id="KW-0808">Transferase</keyword>
<feature type="domain" description="Reverse transcriptase Ty1/copia-type" evidence="1">
    <location>
        <begin position="1"/>
        <end position="37"/>
    </location>
</feature>
<dbReference type="Proteomes" id="UP000321947">
    <property type="component" value="Unassembled WGS sequence"/>
</dbReference>
<keyword evidence="3" id="KW-0418">Kinase</keyword>